<feature type="domain" description="Thiamine pyrophosphate enzyme TPP-binding" evidence="4">
    <location>
        <begin position="122"/>
        <end position="269"/>
    </location>
</feature>
<dbReference type="Pfam" id="PF02775">
    <property type="entry name" value="TPP_enzyme_C"/>
    <property type="match status" value="1"/>
</dbReference>
<keyword evidence="2" id="KW-0786">Thiamine pyrophosphate</keyword>
<dbReference type="Gene3D" id="3.40.50.1220">
    <property type="entry name" value="TPP-binding domain"/>
    <property type="match status" value="1"/>
</dbReference>
<dbReference type="GO" id="GO:0003984">
    <property type="term" value="F:acetolactate synthase activity"/>
    <property type="evidence" value="ECO:0007669"/>
    <property type="project" value="TreeGrafter"/>
</dbReference>
<dbReference type="GO" id="GO:0009099">
    <property type="term" value="P:L-valine biosynthetic process"/>
    <property type="evidence" value="ECO:0007669"/>
    <property type="project" value="TreeGrafter"/>
</dbReference>
<proteinExistence type="inferred from homology"/>
<dbReference type="Pfam" id="PF00205">
    <property type="entry name" value="TPP_enzyme_M"/>
    <property type="match status" value="1"/>
</dbReference>
<dbReference type="GO" id="GO:0050660">
    <property type="term" value="F:flavin adenine dinucleotide binding"/>
    <property type="evidence" value="ECO:0007669"/>
    <property type="project" value="TreeGrafter"/>
</dbReference>
<dbReference type="PROSITE" id="PS00187">
    <property type="entry name" value="TPP_ENZYMES"/>
    <property type="match status" value="1"/>
</dbReference>
<dbReference type="CDD" id="cd02015">
    <property type="entry name" value="TPP_AHAS"/>
    <property type="match status" value="1"/>
</dbReference>
<comment type="similarity">
    <text evidence="1">Belongs to the TPP enzyme family.</text>
</comment>
<organism evidence="5 6">
    <name type="scientific">Solemya velesiana gill symbiont</name>
    <dbReference type="NCBI Taxonomy" id="1918948"/>
    <lineage>
        <taxon>Bacteria</taxon>
        <taxon>Pseudomonadati</taxon>
        <taxon>Pseudomonadota</taxon>
        <taxon>Gammaproteobacteria</taxon>
        <taxon>sulfur-oxidizing symbionts</taxon>
    </lineage>
</organism>
<dbReference type="GO" id="GO:0000287">
    <property type="term" value="F:magnesium ion binding"/>
    <property type="evidence" value="ECO:0007669"/>
    <property type="project" value="InterPro"/>
</dbReference>
<name>A0A1T2KT07_9GAMM</name>
<dbReference type="SUPFAM" id="SSF52518">
    <property type="entry name" value="Thiamin diphosphate-binding fold (THDP-binding)"/>
    <property type="match status" value="1"/>
</dbReference>
<dbReference type="InterPro" id="IPR000399">
    <property type="entry name" value="TPP-bd_CS"/>
</dbReference>
<dbReference type="InterPro" id="IPR039368">
    <property type="entry name" value="AHAS_TPP"/>
</dbReference>
<comment type="caution">
    <text evidence="5">The sequence shown here is derived from an EMBL/GenBank/DDBJ whole genome shotgun (WGS) entry which is preliminary data.</text>
</comment>
<dbReference type="PANTHER" id="PTHR18968">
    <property type="entry name" value="THIAMINE PYROPHOSPHATE ENZYMES"/>
    <property type="match status" value="1"/>
</dbReference>
<gene>
    <name evidence="5" type="ORF">BOW51_09460</name>
</gene>
<dbReference type="InterPro" id="IPR012000">
    <property type="entry name" value="Thiamin_PyroP_enz_cen_dom"/>
</dbReference>
<dbReference type="SUPFAM" id="SSF52467">
    <property type="entry name" value="DHS-like NAD/FAD-binding domain"/>
    <property type="match status" value="1"/>
</dbReference>
<dbReference type="GO" id="GO:0005948">
    <property type="term" value="C:acetolactate synthase complex"/>
    <property type="evidence" value="ECO:0007669"/>
    <property type="project" value="TreeGrafter"/>
</dbReference>
<keyword evidence="6" id="KW-1185">Reference proteome</keyword>
<dbReference type="InterPro" id="IPR029061">
    <property type="entry name" value="THDP-binding"/>
</dbReference>
<dbReference type="InterPro" id="IPR029035">
    <property type="entry name" value="DHS-like_NAD/FAD-binding_dom"/>
</dbReference>
<evidence type="ECO:0000313" key="5">
    <source>
        <dbReference type="EMBL" id="OOZ35984.1"/>
    </source>
</evidence>
<dbReference type="InterPro" id="IPR011766">
    <property type="entry name" value="TPP_enzyme_TPP-bd"/>
</dbReference>
<sequence>MLGVHNCVQESDLLIAIGARFDDRVTGKLARFAPHARVIHIDADAAEVGKIRAVECPITADLGSTLDALAFPLDIASWRKSCRQRLETEGFEAGPERAGLNPANFLKALAKQAGDRAIISCDVGQHQMWVAQLYPFAEPRNHLTSGGLGAMGFGLPAAIGAALAQPDRPVINIAGDGSFMMNMQELATLTRYSIPVKMIIMDNSRLGMVRQQQTVCYDNRQTEVDLSDNPDFTAIASSFGIRAERLDDPSRMQEAIDRLLAETGPALLHLPIAASEDVWPMVKPGDANDEMITSNSMHINADNKPGILERILQTARVRGFRILGGGSHL</sequence>
<dbReference type="GO" id="GO:0009097">
    <property type="term" value="P:isoleucine biosynthetic process"/>
    <property type="evidence" value="ECO:0007669"/>
    <property type="project" value="TreeGrafter"/>
</dbReference>
<protein>
    <recommendedName>
        <fullName evidence="7">Thiamine pyrophosphate enzyme TPP-binding domain-containing protein</fullName>
    </recommendedName>
</protein>
<dbReference type="GO" id="GO:0030976">
    <property type="term" value="F:thiamine pyrophosphate binding"/>
    <property type="evidence" value="ECO:0007669"/>
    <property type="project" value="InterPro"/>
</dbReference>
<dbReference type="RefSeq" id="WP_078487770.1">
    <property type="nucleotide sequence ID" value="NZ_MPRJ01000062.1"/>
</dbReference>
<evidence type="ECO:0000259" key="3">
    <source>
        <dbReference type="Pfam" id="PF00205"/>
    </source>
</evidence>
<evidence type="ECO:0000256" key="2">
    <source>
        <dbReference type="ARBA" id="ARBA00023052"/>
    </source>
</evidence>
<reference evidence="5 6" key="1">
    <citation type="submission" date="2016-11" db="EMBL/GenBank/DDBJ databases">
        <title>Mixed transmission modes and dynamic genome evolution in an obligate animal-bacterial symbiosis.</title>
        <authorList>
            <person name="Russell S.L."/>
            <person name="Corbett-Detig R.B."/>
            <person name="Cavanaugh C.M."/>
        </authorList>
    </citation>
    <scope>NUCLEOTIDE SEQUENCE [LARGE SCALE GENOMIC DNA]</scope>
    <source>
        <strain evidence="5">Se-Cadez</strain>
    </source>
</reference>
<dbReference type="Proteomes" id="UP000190896">
    <property type="component" value="Unassembled WGS sequence"/>
</dbReference>
<evidence type="ECO:0000256" key="1">
    <source>
        <dbReference type="ARBA" id="ARBA00007812"/>
    </source>
</evidence>
<dbReference type="Gene3D" id="3.40.50.970">
    <property type="match status" value="1"/>
</dbReference>
<dbReference type="AlphaFoldDB" id="A0A1T2KT07"/>
<evidence type="ECO:0008006" key="7">
    <source>
        <dbReference type="Google" id="ProtNLM"/>
    </source>
</evidence>
<dbReference type="EMBL" id="MPRJ01000062">
    <property type="protein sequence ID" value="OOZ35984.1"/>
    <property type="molecule type" value="Genomic_DNA"/>
</dbReference>
<evidence type="ECO:0000313" key="6">
    <source>
        <dbReference type="Proteomes" id="UP000190896"/>
    </source>
</evidence>
<dbReference type="PANTHER" id="PTHR18968:SF142">
    <property type="entry name" value="ACETOLACTATE SYNTHASE"/>
    <property type="match status" value="1"/>
</dbReference>
<evidence type="ECO:0000259" key="4">
    <source>
        <dbReference type="Pfam" id="PF02775"/>
    </source>
</evidence>
<dbReference type="InterPro" id="IPR045229">
    <property type="entry name" value="TPP_enz"/>
</dbReference>
<dbReference type="OrthoDB" id="9785953at2"/>
<accession>A0A1T2KT07</accession>
<dbReference type="FunFam" id="3.40.50.970:FF:000016">
    <property type="entry name" value="Acetolactate synthase"/>
    <property type="match status" value="1"/>
</dbReference>
<feature type="domain" description="Thiamine pyrophosphate enzyme central" evidence="3">
    <location>
        <begin position="6"/>
        <end position="69"/>
    </location>
</feature>